<evidence type="ECO:0000256" key="2">
    <source>
        <dbReference type="ARBA" id="ARBA00023315"/>
    </source>
</evidence>
<dbReference type="InterPro" id="IPR051531">
    <property type="entry name" value="N-acetyltransferase"/>
</dbReference>
<keyword evidence="1 5" id="KW-0808">Transferase</keyword>
<gene>
    <name evidence="5" type="ORF">AB433_17040</name>
</gene>
<evidence type="ECO:0000313" key="5">
    <source>
        <dbReference type="EMBL" id="AKM11297.1"/>
    </source>
</evidence>
<feature type="domain" description="N-acetyltransferase" evidence="4">
    <location>
        <begin position="8"/>
        <end position="169"/>
    </location>
</feature>
<evidence type="ECO:0000259" key="4">
    <source>
        <dbReference type="PROSITE" id="PS51186"/>
    </source>
</evidence>
<keyword evidence="2" id="KW-0012">Acyltransferase</keyword>
<dbReference type="PANTHER" id="PTHR43792:SF8">
    <property type="entry name" value="[RIBOSOMAL PROTEIN US5]-ALANINE N-ACETYLTRANSFERASE"/>
    <property type="match status" value="1"/>
</dbReference>
<dbReference type="KEGG" id="cna:AB433_17040"/>
<dbReference type="PROSITE" id="PS51186">
    <property type="entry name" value="GNAT"/>
    <property type="match status" value="1"/>
</dbReference>
<dbReference type="InterPro" id="IPR000182">
    <property type="entry name" value="GNAT_dom"/>
</dbReference>
<dbReference type="PANTHER" id="PTHR43792">
    <property type="entry name" value="GNAT FAMILY, PUTATIVE (AFU_ORTHOLOGUE AFUA_3G00765)-RELATED-RELATED"/>
    <property type="match status" value="1"/>
</dbReference>
<organism evidence="5 6">
    <name type="scientific">Croceicoccus naphthovorans</name>
    <dbReference type="NCBI Taxonomy" id="1348774"/>
    <lineage>
        <taxon>Bacteria</taxon>
        <taxon>Pseudomonadati</taxon>
        <taxon>Pseudomonadota</taxon>
        <taxon>Alphaproteobacteria</taxon>
        <taxon>Sphingomonadales</taxon>
        <taxon>Erythrobacteraceae</taxon>
        <taxon>Croceicoccus</taxon>
    </lineage>
</organism>
<dbReference type="PATRIC" id="fig|1348774.3.peg.3582"/>
<accession>A0A0G3XJC7</accession>
<dbReference type="OrthoDB" id="5295305at2"/>
<dbReference type="EMBL" id="CP011770">
    <property type="protein sequence ID" value="AKM11297.1"/>
    <property type="molecule type" value="Genomic_DNA"/>
</dbReference>
<evidence type="ECO:0000256" key="3">
    <source>
        <dbReference type="ARBA" id="ARBA00038502"/>
    </source>
</evidence>
<dbReference type="STRING" id="1348774.AB433_17040"/>
<proteinExistence type="inferred from homology"/>
<dbReference type="GO" id="GO:0008999">
    <property type="term" value="F:protein-N-terminal-alanine acetyltransferase activity"/>
    <property type="evidence" value="ECO:0007669"/>
    <property type="project" value="TreeGrafter"/>
</dbReference>
<evidence type="ECO:0000256" key="1">
    <source>
        <dbReference type="ARBA" id="ARBA00022679"/>
    </source>
</evidence>
<dbReference type="RefSeq" id="WP_047822721.1">
    <property type="nucleotide sequence ID" value="NZ_CP011770.1"/>
</dbReference>
<dbReference type="Gene3D" id="3.40.630.30">
    <property type="match status" value="1"/>
</dbReference>
<dbReference type="SUPFAM" id="SSF55729">
    <property type="entry name" value="Acyl-CoA N-acyltransferases (Nat)"/>
    <property type="match status" value="1"/>
</dbReference>
<keyword evidence="6" id="KW-1185">Reference proteome</keyword>
<evidence type="ECO:0000313" key="6">
    <source>
        <dbReference type="Proteomes" id="UP000035287"/>
    </source>
</evidence>
<dbReference type="Pfam" id="PF13302">
    <property type="entry name" value="Acetyltransf_3"/>
    <property type="match status" value="1"/>
</dbReference>
<dbReference type="Proteomes" id="UP000035287">
    <property type="component" value="Chromosome"/>
</dbReference>
<reference evidence="5 6" key="1">
    <citation type="submission" date="2015-06" db="EMBL/GenBank/DDBJ databases">
        <authorList>
            <person name="Zeng Y."/>
            <person name="Huang Y."/>
        </authorList>
    </citation>
    <scope>NUCLEOTIDE SEQUENCE [LARGE SCALE GENOMIC DNA]</scope>
    <source>
        <strain evidence="5 6">PQ-2</strain>
    </source>
</reference>
<dbReference type="InterPro" id="IPR016181">
    <property type="entry name" value="Acyl_CoA_acyltransferase"/>
</dbReference>
<comment type="similarity">
    <text evidence="3">Belongs to the acetyltransferase family. RimJ subfamily.</text>
</comment>
<name>A0A0G3XJC7_9SPHN</name>
<sequence>MATSGQAIDLRSLRAADEGEIVAANRANRAYHAPFVTPCTDAEGFAQWLGVVSQDTNETMIARTPDGAIVGVFNLSQIAHGNFCSAYLGYHGYAETARRGLMTRALRQTVRYAFDTLGLHRIEANIQPDNARSIALVARGGFRKEGYSPRYLKIGGEWRDHERWAITVEDLAR</sequence>
<protein>
    <submittedName>
        <fullName evidence="5">Phosphinothricin acetyltransferase</fullName>
    </submittedName>
</protein>
<dbReference type="GO" id="GO:0005737">
    <property type="term" value="C:cytoplasm"/>
    <property type="evidence" value="ECO:0007669"/>
    <property type="project" value="TreeGrafter"/>
</dbReference>
<dbReference type="AlphaFoldDB" id="A0A0G3XJC7"/>